<dbReference type="Pfam" id="PF01025">
    <property type="entry name" value="GrpE"/>
    <property type="match status" value="1"/>
</dbReference>
<dbReference type="GO" id="GO:0051087">
    <property type="term" value="F:protein-folding chaperone binding"/>
    <property type="evidence" value="ECO:0007669"/>
    <property type="project" value="InterPro"/>
</dbReference>
<accession>A0A4R3TLW3</accession>
<evidence type="ECO:0000256" key="11">
    <source>
        <dbReference type="RuleBase" id="RU000639"/>
    </source>
</evidence>
<dbReference type="RefSeq" id="WP_008978934.1">
    <property type="nucleotide sequence ID" value="NZ_DBGDHU010000025.1"/>
</dbReference>
<dbReference type="InterPro" id="IPR013805">
    <property type="entry name" value="GrpE_CC"/>
</dbReference>
<dbReference type="Gene3D" id="2.30.22.10">
    <property type="entry name" value="Head domain of nucleotide exchange factor GrpE"/>
    <property type="match status" value="1"/>
</dbReference>
<evidence type="ECO:0000256" key="4">
    <source>
        <dbReference type="ARBA" id="ARBA00022490"/>
    </source>
</evidence>
<evidence type="ECO:0000256" key="3">
    <source>
        <dbReference type="ARBA" id="ARBA00011738"/>
    </source>
</evidence>
<keyword evidence="5 10" id="KW-0346">Stress response</keyword>
<reference evidence="14 15" key="1">
    <citation type="submission" date="2019-03" db="EMBL/GenBank/DDBJ databases">
        <title>Genomic Encyclopedia of Type Strains, Phase IV (KMG-IV): sequencing the most valuable type-strain genomes for metagenomic binning, comparative biology and taxonomic classification.</title>
        <authorList>
            <person name="Goeker M."/>
        </authorList>
    </citation>
    <scope>NUCLEOTIDE SEQUENCE [LARGE SCALE GENOMIC DNA]</scope>
    <source>
        <strain evidence="14 15">DSM 29481</strain>
    </source>
</reference>
<dbReference type="GO" id="GO:0042803">
    <property type="term" value="F:protein homodimerization activity"/>
    <property type="evidence" value="ECO:0007669"/>
    <property type="project" value="InterPro"/>
</dbReference>
<evidence type="ECO:0000256" key="8">
    <source>
        <dbReference type="ARBA" id="ARBA00072274"/>
    </source>
</evidence>
<evidence type="ECO:0000256" key="5">
    <source>
        <dbReference type="ARBA" id="ARBA00023016"/>
    </source>
</evidence>
<dbReference type="CDD" id="cd00446">
    <property type="entry name" value="GrpE"/>
    <property type="match status" value="1"/>
</dbReference>
<dbReference type="GO" id="GO:0005737">
    <property type="term" value="C:cytoplasm"/>
    <property type="evidence" value="ECO:0007669"/>
    <property type="project" value="UniProtKB-SubCell"/>
</dbReference>
<dbReference type="EMBL" id="SMBP01000003">
    <property type="protein sequence ID" value="TCU62659.1"/>
    <property type="molecule type" value="Genomic_DNA"/>
</dbReference>
<evidence type="ECO:0000313" key="15">
    <source>
        <dbReference type="Proteomes" id="UP000295773"/>
    </source>
</evidence>
<dbReference type="AlphaFoldDB" id="A0A4R3TLW3"/>
<dbReference type="InterPro" id="IPR000740">
    <property type="entry name" value="GrpE"/>
</dbReference>
<keyword evidence="15" id="KW-1185">Reference proteome</keyword>
<dbReference type="GO" id="GO:0051082">
    <property type="term" value="F:unfolded protein binding"/>
    <property type="evidence" value="ECO:0007669"/>
    <property type="project" value="TreeGrafter"/>
</dbReference>
<evidence type="ECO:0000256" key="2">
    <source>
        <dbReference type="ARBA" id="ARBA00009054"/>
    </source>
</evidence>
<evidence type="ECO:0000313" key="14">
    <source>
        <dbReference type="EMBL" id="TCU62659.1"/>
    </source>
</evidence>
<dbReference type="Proteomes" id="UP000295773">
    <property type="component" value="Unassembled WGS sequence"/>
</dbReference>
<protein>
    <recommendedName>
        <fullName evidence="8 10">Protein GrpE</fullName>
    </recommendedName>
    <alternativeName>
        <fullName evidence="9 10">HSP-70 cofactor</fullName>
    </alternativeName>
</protein>
<dbReference type="PROSITE" id="PS01071">
    <property type="entry name" value="GRPE"/>
    <property type="match status" value="1"/>
</dbReference>
<proteinExistence type="inferred from homology"/>
<dbReference type="SUPFAM" id="SSF58014">
    <property type="entry name" value="Coiled-coil domain of nucleotide exchange factor GrpE"/>
    <property type="match status" value="1"/>
</dbReference>
<comment type="caution">
    <text evidence="14">The sequence shown here is derived from an EMBL/GenBank/DDBJ whole genome shotgun (WGS) entry which is preliminary data.</text>
</comment>
<keyword evidence="4 10" id="KW-0963">Cytoplasm</keyword>
<comment type="similarity">
    <text evidence="2 10 12">Belongs to the GrpE family.</text>
</comment>
<dbReference type="FunFam" id="2.30.22.10:FF:000001">
    <property type="entry name" value="Protein GrpE"/>
    <property type="match status" value="1"/>
</dbReference>
<evidence type="ECO:0000256" key="7">
    <source>
        <dbReference type="ARBA" id="ARBA00053401"/>
    </source>
</evidence>
<dbReference type="PANTHER" id="PTHR21237">
    <property type="entry name" value="GRPE PROTEIN"/>
    <property type="match status" value="1"/>
</dbReference>
<evidence type="ECO:0000256" key="9">
    <source>
        <dbReference type="ARBA" id="ARBA00076414"/>
    </source>
</evidence>
<gene>
    <name evidence="10" type="primary">grpE</name>
    <name evidence="14" type="ORF">EDD61_10372</name>
</gene>
<evidence type="ECO:0000256" key="10">
    <source>
        <dbReference type="HAMAP-Rule" id="MF_01151"/>
    </source>
</evidence>
<feature type="region of interest" description="Disordered" evidence="13">
    <location>
        <begin position="23"/>
        <end position="70"/>
    </location>
</feature>
<comment type="subunit">
    <text evidence="3 10">Homodimer.</text>
</comment>
<evidence type="ECO:0000256" key="1">
    <source>
        <dbReference type="ARBA" id="ARBA00004496"/>
    </source>
</evidence>
<dbReference type="Gene3D" id="3.90.20.20">
    <property type="match status" value="1"/>
</dbReference>
<evidence type="ECO:0000256" key="6">
    <source>
        <dbReference type="ARBA" id="ARBA00023186"/>
    </source>
</evidence>
<comment type="function">
    <text evidence="7 10 11">Participates actively in the response to hyperosmotic and heat shock by preventing the aggregation of stress-denatured proteins, in association with DnaK and GrpE. It is the nucleotide exchange factor for DnaK and may function as a thermosensor. Unfolded proteins bind initially to DnaJ; upon interaction with the DnaJ-bound protein, DnaK hydrolyzes its bound ATP, resulting in the formation of a stable complex. GrpE releases ADP from DnaK; ATP binding to DnaK triggers the release of the substrate protein, thus completing the reaction cycle. Several rounds of ATP-dependent interactions between DnaJ, DnaK and GrpE are required for fully efficient folding.</text>
</comment>
<dbReference type="NCBIfam" id="NF010738">
    <property type="entry name" value="PRK14140.1"/>
    <property type="match status" value="1"/>
</dbReference>
<dbReference type="PRINTS" id="PR00773">
    <property type="entry name" value="GRPEPROTEIN"/>
</dbReference>
<dbReference type="GO" id="GO:0000774">
    <property type="term" value="F:adenyl-nucleotide exchange factor activity"/>
    <property type="evidence" value="ECO:0007669"/>
    <property type="project" value="InterPro"/>
</dbReference>
<feature type="compositionally biased region" description="Basic and acidic residues" evidence="13">
    <location>
        <begin position="23"/>
        <end position="64"/>
    </location>
</feature>
<keyword evidence="6 10" id="KW-0143">Chaperone</keyword>
<organism evidence="14 15">
    <name type="scientific">Longicatena caecimuris</name>
    <dbReference type="NCBI Taxonomy" id="1796635"/>
    <lineage>
        <taxon>Bacteria</taxon>
        <taxon>Bacillati</taxon>
        <taxon>Bacillota</taxon>
        <taxon>Erysipelotrichia</taxon>
        <taxon>Erysipelotrichales</taxon>
        <taxon>Erysipelotrichaceae</taxon>
        <taxon>Longicatena</taxon>
    </lineage>
</organism>
<dbReference type="PANTHER" id="PTHR21237:SF23">
    <property type="entry name" value="GRPE PROTEIN HOMOLOG, MITOCHONDRIAL"/>
    <property type="match status" value="1"/>
</dbReference>
<sequence>MQEEKELQQETTCDCEKEACKTEEVKEAGKDEKAADKEVNKDAKADDKEAKKDAKAEEKEEKKSAKFSKRKRIEELEEEVAKLKEEVAASKNAYFKAYADAENLKKRLQSEADNVRKYRIQGFATEVLPVLDNLERALDVKVEDPNIKNYVKGFEMIYQQLVHILENEGVKVIEAQDKPFDPNYHQALMQEAKEGVESGMVIEVLQKGYMLKDRVLRAALVKVSE</sequence>
<comment type="subcellular location">
    <subcellularLocation>
        <location evidence="1 10">Cytoplasm</location>
    </subcellularLocation>
</comment>
<evidence type="ECO:0000256" key="12">
    <source>
        <dbReference type="RuleBase" id="RU004478"/>
    </source>
</evidence>
<name>A0A4R3TLW3_9FIRM</name>
<dbReference type="SUPFAM" id="SSF51064">
    <property type="entry name" value="Head domain of nucleotide exchange factor GrpE"/>
    <property type="match status" value="1"/>
</dbReference>
<dbReference type="GO" id="GO:0006457">
    <property type="term" value="P:protein folding"/>
    <property type="evidence" value="ECO:0007669"/>
    <property type="project" value="InterPro"/>
</dbReference>
<evidence type="ECO:0000256" key="13">
    <source>
        <dbReference type="SAM" id="MobiDB-lite"/>
    </source>
</evidence>
<dbReference type="InterPro" id="IPR009012">
    <property type="entry name" value="GrpE_head"/>
</dbReference>
<dbReference type="HAMAP" id="MF_01151">
    <property type="entry name" value="GrpE"/>
    <property type="match status" value="1"/>
</dbReference>